<keyword evidence="11" id="KW-1185">Reference proteome</keyword>
<dbReference type="GO" id="GO:0000978">
    <property type="term" value="F:RNA polymerase II cis-regulatory region sequence-specific DNA binding"/>
    <property type="evidence" value="ECO:0007669"/>
    <property type="project" value="TreeGrafter"/>
</dbReference>
<evidence type="ECO:0000313" key="11">
    <source>
        <dbReference type="Proteomes" id="UP000822476"/>
    </source>
</evidence>
<dbReference type="InterPro" id="IPR017970">
    <property type="entry name" value="Homeobox_CS"/>
</dbReference>
<feature type="region of interest" description="Disordered" evidence="8">
    <location>
        <begin position="791"/>
        <end position="817"/>
    </location>
</feature>
<feature type="DNA-binding region" description="Homeobox" evidence="6">
    <location>
        <begin position="738"/>
        <end position="797"/>
    </location>
</feature>
<organism evidence="10 11">
    <name type="scientific">Paragonimus skrjabini miyazakii</name>
    <dbReference type="NCBI Taxonomy" id="59628"/>
    <lineage>
        <taxon>Eukaryota</taxon>
        <taxon>Metazoa</taxon>
        <taxon>Spiralia</taxon>
        <taxon>Lophotrochozoa</taxon>
        <taxon>Platyhelminthes</taxon>
        <taxon>Trematoda</taxon>
        <taxon>Digenea</taxon>
        <taxon>Plagiorchiida</taxon>
        <taxon>Troglotremata</taxon>
        <taxon>Troglotrematidae</taxon>
        <taxon>Paragonimus</taxon>
    </lineage>
</organism>
<comment type="subcellular location">
    <subcellularLocation>
        <location evidence="1 6 7">Nucleus</location>
    </subcellularLocation>
</comment>
<feature type="domain" description="Homeobox" evidence="9">
    <location>
        <begin position="736"/>
        <end position="796"/>
    </location>
</feature>
<dbReference type="Gene3D" id="1.10.10.60">
    <property type="entry name" value="Homeodomain-like"/>
    <property type="match status" value="1"/>
</dbReference>
<dbReference type="PANTHER" id="PTHR45793">
    <property type="entry name" value="HOMEOBOX PROTEIN"/>
    <property type="match status" value="1"/>
</dbReference>
<dbReference type="GO" id="GO:0005634">
    <property type="term" value="C:nucleus"/>
    <property type="evidence" value="ECO:0007669"/>
    <property type="project" value="UniProtKB-SubCell"/>
</dbReference>
<dbReference type="PANTHER" id="PTHR45793:SF5">
    <property type="entry name" value="HOMEOTIC PROTEIN OCELLILESS"/>
    <property type="match status" value="1"/>
</dbReference>
<evidence type="ECO:0000256" key="1">
    <source>
        <dbReference type="ARBA" id="ARBA00004123"/>
    </source>
</evidence>
<keyword evidence="2" id="KW-0217">Developmental protein</keyword>
<feature type="compositionally biased region" description="Low complexity" evidence="8">
    <location>
        <begin position="91"/>
        <end position="103"/>
    </location>
</feature>
<evidence type="ECO:0000256" key="7">
    <source>
        <dbReference type="RuleBase" id="RU000682"/>
    </source>
</evidence>
<evidence type="ECO:0000256" key="6">
    <source>
        <dbReference type="PROSITE-ProRule" id="PRU00108"/>
    </source>
</evidence>
<keyword evidence="5 6" id="KW-0539">Nucleus</keyword>
<accession>A0A8S9YVL1</accession>
<keyword evidence="3 6" id="KW-0238">DNA-binding</keyword>
<dbReference type="Pfam" id="PF00046">
    <property type="entry name" value="Homeodomain"/>
    <property type="match status" value="1"/>
</dbReference>
<evidence type="ECO:0000313" key="10">
    <source>
        <dbReference type="EMBL" id="KAF7257031.1"/>
    </source>
</evidence>
<dbReference type="EMBL" id="JTDE01002685">
    <property type="protein sequence ID" value="KAF7257031.1"/>
    <property type="molecule type" value="Genomic_DNA"/>
</dbReference>
<dbReference type="SUPFAM" id="SSF46689">
    <property type="entry name" value="Homeodomain-like"/>
    <property type="match status" value="1"/>
</dbReference>
<evidence type="ECO:0000256" key="5">
    <source>
        <dbReference type="ARBA" id="ARBA00023242"/>
    </source>
</evidence>
<keyword evidence="4 6" id="KW-0371">Homeobox</keyword>
<evidence type="ECO:0000259" key="9">
    <source>
        <dbReference type="PROSITE" id="PS50071"/>
    </source>
</evidence>
<feature type="region of interest" description="Disordered" evidence="8">
    <location>
        <begin position="91"/>
        <end position="110"/>
    </location>
</feature>
<dbReference type="InterPro" id="IPR001356">
    <property type="entry name" value="HD"/>
</dbReference>
<evidence type="ECO:0000256" key="4">
    <source>
        <dbReference type="ARBA" id="ARBA00023155"/>
    </source>
</evidence>
<dbReference type="GO" id="GO:0000981">
    <property type="term" value="F:DNA-binding transcription factor activity, RNA polymerase II-specific"/>
    <property type="evidence" value="ECO:0007669"/>
    <property type="project" value="InterPro"/>
</dbReference>
<dbReference type="FunFam" id="1.10.10.60:FF:000679">
    <property type="entry name" value="Homeobox protein aristaless"/>
    <property type="match status" value="1"/>
</dbReference>
<reference evidence="10" key="1">
    <citation type="submission" date="2019-07" db="EMBL/GenBank/DDBJ databases">
        <title>Annotation for the trematode Paragonimus miyazaki's.</title>
        <authorList>
            <person name="Choi Y.-J."/>
        </authorList>
    </citation>
    <scope>NUCLEOTIDE SEQUENCE</scope>
    <source>
        <strain evidence="10">Japan</strain>
    </source>
</reference>
<dbReference type="OrthoDB" id="6159439at2759"/>
<sequence>MDRTTSLYPPRNAISGAVLSHTPNIIPQVTYSAQYKLNPQFYLDPFYASSSLADEPSHSQATYIMHPDVNELTPTELNHENPQTIDYLNTKTSTQSSHSSPSTEDAPSLPIPMLQSSELQSSSILSANSLLHRCSTEPEESKSIFAAVCDDLRLHGVSGTSPGQQSSLMCSSPTSLESCAVSYYEIKPHLSTNHARQVSNYGTSHMATSRVPTSVEYFWLSGSQLNDVKDHPIQGSSNDDNQLTTSVFSGYPGFDRSLECVRKSDDGDRGQNRERYMTSFRSEEPLASLMESVNPRWTSSLQSRILKEESNESLNTKQAQITVPSVLSSDTFGLPSSMELLGPSLMTSSTEPNEVKREEIKQLSLIDDNQHVQPLNTISEEETTTSSSTPPLEHSTQPAYRIALSVTANFFPNITCASQYPYRDTGSTCSLGNYATNLSEPIASPIDQYTESNIHESQTDLCPSYPTSAMVNNRNKMEIHHQPTGSVTSEAVDISISPKPTPLSPYMFYEQPLNSTSGYCTTALQAVREKIAPTHEDIQYHHQQAAVSAHNVDYPSLLHSRVQHESRNFTTLCPLNPVTDEYRKFAVDMYRTHDSASCTCSTALSSLVQQGNPAYHNSASPSPLPNFLNQGATAKLSTSHAADYPIPGFNSTYSDRTLPDGRMVAFMAAAAAVARNAPPTQHYVPFSSTPTRRSIAGHLTRQDGSYGILGHSNSLIMAAAAAAAHDPNNTNVTQVRRQRRERTTFTRHQLLMLEELFAKTRYPDVYVREELALKLRLPESRVQVWFKNRRAKGRNQQRQRDPPEQIESTDCHYPSTE</sequence>
<dbReference type="Proteomes" id="UP000822476">
    <property type="component" value="Unassembled WGS sequence"/>
</dbReference>
<evidence type="ECO:0000256" key="3">
    <source>
        <dbReference type="ARBA" id="ARBA00023125"/>
    </source>
</evidence>
<evidence type="ECO:0000256" key="2">
    <source>
        <dbReference type="ARBA" id="ARBA00022473"/>
    </source>
</evidence>
<comment type="caution">
    <text evidence="10">The sequence shown here is derived from an EMBL/GenBank/DDBJ whole genome shotgun (WGS) entry which is preliminary data.</text>
</comment>
<dbReference type="PROSITE" id="PS00027">
    <property type="entry name" value="HOMEOBOX_1"/>
    <property type="match status" value="1"/>
</dbReference>
<dbReference type="InterPro" id="IPR009057">
    <property type="entry name" value="Homeodomain-like_sf"/>
</dbReference>
<name>A0A8S9YVL1_9TREM</name>
<dbReference type="PROSITE" id="PS50071">
    <property type="entry name" value="HOMEOBOX_2"/>
    <property type="match status" value="1"/>
</dbReference>
<proteinExistence type="predicted"/>
<dbReference type="AlphaFoldDB" id="A0A8S9YVL1"/>
<protein>
    <recommendedName>
        <fullName evidence="9">Homeobox domain-containing protein</fullName>
    </recommendedName>
</protein>
<dbReference type="CDD" id="cd00086">
    <property type="entry name" value="homeodomain"/>
    <property type="match status" value="1"/>
</dbReference>
<dbReference type="SMART" id="SM00389">
    <property type="entry name" value="HOX"/>
    <property type="match status" value="1"/>
</dbReference>
<gene>
    <name evidence="10" type="ORF">EG68_06260</name>
</gene>
<evidence type="ECO:0000256" key="8">
    <source>
        <dbReference type="SAM" id="MobiDB-lite"/>
    </source>
</evidence>